<dbReference type="GO" id="GO:0004622">
    <property type="term" value="F:phosphatidylcholine lysophospholipase activity"/>
    <property type="evidence" value="ECO:0007669"/>
    <property type="project" value="TreeGrafter"/>
</dbReference>
<dbReference type="RefSeq" id="WP_145142496.1">
    <property type="nucleotide sequence ID" value="NZ_VLKY01000008.1"/>
</dbReference>
<dbReference type="Proteomes" id="UP000316905">
    <property type="component" value="Unassembled WGS sequence"/>
</dbReference>
<dbReference type="EMBL" id="VLKY01000008">
    <property type="protein sequence ID" value="TWI53457.1"/>
    <property type="molecule type" value="Genomic_DNA"/>
</dbReference>
<protein>
    <submittedName>
        <fullName evidence="3">Acyl-CoA thioesterase-1</fullName>
    </submittedName>
</protein>
<dbReference type="PROSITE" id="PS01098">
    <property type="entry name" value="LIPASE_GDSL_SER"/>
    <property type="match status" value="1"/>
</dbReference>
<dbReference type="InterPro" id="IPR051532">
    <property type="entry name" value="Ester_Hydrolysis_Enzymes"/>
</dbReference>
<dbReference type="OrthoDB" id="9786188at2"/>
<dbReference type="InterPro" id="IPR013830">
    <property type="entry name" value="SGNH_hydro"/>
</dbReference>
<dbReference type="InterPro" id="IPR036514">
    <property type="entry name" value="SGNH_hydro_sf"/>
</dbReference>
<evidence type="ECO:0000259" key="2">
    <source>
        <dbReference type="Pfam" id="PF13472"/>
    </source>
</evidence>
<keyword evidence="1" id="KW-0732">Signal</keyword>
<sequence length="209" mass="21845">MRSWFSSGCLALCLLAQNAAAQTLLIVGDSISAGFGVETGQGWVSLLEKRLAKSGGEHTVVNASISGDTSAGGLARLPGLLETHKPDIVVVELGGNDGLRGQPPAQLQQNLASMVDQSKAAGAQVVLLGMRLPPNYGVRYTEAFASVFTAVAHEKNVPLVPFFLEGVGGDPRYMQGDGIHPNAQAQSRLLDNAWQVLQPLVEADKSASG</sequence>
<organism evidence="3 4">
    <name type="scientific">Pseudomonas duriflava</name>
    <dbReference type="NCBI Taxonomy" id="459528"/>
    <lineage>
        <taxon>Bacteria</taxon>
        <taxon>Pseudomonadati</taxon>
        <taxon>Pseudomonadota</taxon>
        <taxon>Gammaproteobacteria</taxon>
        <taxon>Pseudomonadales</taxon>
        <taxon>Pseudomonadaceae</taxon>
        <taxon>Pseudomonas</taxon>
    </lineage>
</organism>
<evidence type="ECO:0000313" key="4">
    <source>
        <dbReference type="Proteomes" id="UP000316905"/>
    </source>
</evidence>
<dbReference type="Gene3D" id="3.40.50.1110">
    <property type="entry name" value="SGNH hydrolase"/>
    <property type="match status" value="1"/>
</dbReference>
<dbReference type="AlphaFoldDB" id="A0A562Q9M4"/>
<evidence type="ECO:0000256" key="1">
    <source>
        <dbReference type="SAM" id="SignalP"/>
    </source>
</evidence>
<feature type="signal peptide" evidence="1">
    <location>
        <begin position="1"/>
        <end position="21"/>
    </location>
</feature>
<comment type="caution">
    <text evidence="3">The sequence shown here is derived from an EMBL/GenBank/DDBJ whole genome shotgun (WGS) entry which is preliminary data.</text>
</comment>
<accession>A0A562Q9M4</accession>
<dbReference type="PANTHER" id="PTHR30383:SF24">
    <property type="entry name" value="THIOESTERASE 1_PROTEASE 1_LYSOPHOSPHOLIPASE L1"/>
    <property type="match status" value="1"/>
</dbReference>
<dbReference type="PANTHER" id="PTHR30383">
    <property type="entry name" value="THIOESTERASE 1/PROTEASE 1/LYSOPHOSPHOLIPASE L1"/>
    <property type="match status" value="1"/>
</dbReference>
<reference evidence="3 4" key="1">
    <citation type="journal article" date="2015" name="Stand. Genomic Sci.">
        <title>Genomic Encyclopedia of Bacterial and Archaeal Type Strains, Phase III: the genomes of soil and plant-associated and newly described type strains.</title>
        <authorList>
            <person name="Whitman W.B."/>
            <person name="Woyke T."/>
            <person name="Klenk H.P."/>
            <person name="Zhou Y."/>
            <person name="Lilburn T.G."/>
            <person name="Beck B.J."/>
            <person name="De Vos P."/>
            <person name="Vandamme P."/>
            <person name="Eisen J.A."/>
            <person name="Garrity G."/>
            <person name="Hugenholtz P."/>
            <person name="Kyrpides N.C."/>
        </authorList>
    </citation>
    <scope>NUCLEOTIDE SEQUENCE [LARGE SCALE GENOMIC DNA]</scope>
    <source>
        <strain evidence="3 4">CGMCC 1.6858</strain>
    </source>
</reference>
<dbReference type="CDD" id="cd01822">
    <property type="entry name" value="Lysophospholipase_L1_like"/>
    <property type="match status" value="1"/>
</dbReference>
<evidence type="ECO:0000313" key="3">
    <source>
        <dbReference type="EMBL" id="TWI53457.1"/>
    </source>
</evidence>
<gene>
    <name evidence="3" type="ORF">IQ22_02673</name>
</gene>
<proteinExistence type="predicted"/>
<dbReference type="InterPro" id="IPR008265">
    <property type="entry name" value="Lipase_GDSL_AS"/>
</dbReference>
<feature type="domain" description="SGNH hydrolase-type esterase" evidence="2">
    <location>
        <begin position="27"/>
        <end position="186"/>
    </location>
</feature>
<keyword evidence="4" id="KW-1185">Reference proteome</keyword>
<dbReference type="Pfam" id="PF13472">
    <property type="entry name" value="Lipase_GDSL_2"/>
    <property type="match status" value="1"/>
</dbReference>
<dbReference type="SUPFAM" id="SSF52266">
    <property type="entry name" value="SGNH hydrolase"/>
    <property type="match status" value="1"/>
</dbReference>
<name>A0A562Q9M4_9PSED</name>
<feature type="chain" id="PRO_5021715785" evidence="1">
    <location>
        <begin position="22"/>
        <end position="209"/>
    </location>
</feature>
<dbReference type="GO" id="GO:0006629">
    <property type="term" value="P:lipid metabolic process"/>
    <property type="evidence" value="ECO:0007669"/>
    <property type="project" value="InterPro"/>
</dbReference>